<name>A0A0B2UXD1_TOXCA</name>
<reference evidence="3" key="2">
    <citation type="submission" date="2018-11" db="EMBL/GenBank/DDBJ databases">
        <authorList>
            <consortium name="Pathogen Informatics"/>
        </authorList>
    </citation>
    <scope>NUCLEOTIDE SEQUENCE [LARGE SCALE GENOMIC DNA]</scope>
</reference>
<dbReference type="OrthoDB" id="5795184at2759"/>
<dbReference type="EMBL" id="JPKZ01002973">
    <property type="protein sequence ID" value="KHN74103.1"/>
    <property type="molecule type" value="Genomic_DNA"/>
</dbReference>
<gene>
    <name evidence="2" type="ORF">Tcan_02725</name>
    <name evidence="3" type="ORF">TCNE_LOCUS19803</name>
</gene>
<keyword evidence="4" id="KW-1185">Reference proteome</keyword>
<organism evidence="2 4">
    <name type="scientific">Toxocara canis</name>
    <name type="common">Canine roundworm</name>
    <dbReference type="NCBI Taxonomy" id="6265"/>
    <lineage>
        <taxon>Eukaryota</taxon>
        <taxon>Metazoa</taxon>
        <taxon>Ecdysozoa</taxon>
        <taxon>Nematoda</taxon>
        <taxon>Chromadorea</taxon>
        <taxon>Rhabditida</taxon>
        <taxon>Spirurina</taxon>
        <taxon>Ascaridomorpha</taxon>
        <taxon>Ascaridoidea</taxon>
        <taxon>Toxocaridae</taxon>
        <taxon>Toxocara</taxon>
    </lineage>
</organism>
<evidence type="ECO:0000313" key="4">
    <source>
        <dbReference type="Proteomes" id="UP000031036"/>
    </source>
</evidence>
<evidence type="ECO:0000313" key="3">
    <source>
        <dbReference type="EMBL" id="VDM51124.1"/>
    </source>
</evidence>
<dbReference type="Proteomes" id="UP000031036">
    <property type="component" value="Unassembled WGS sequence"/>
</dbReference>
<protein>
    <submittedName>
        <fullName evidence="2">Uncharacterized protein</fullName>
    </submittedName>
</protein>
<evidence type="ECO:0000256" key="1">
    <source>
        <dbReference type="SAM" id="MobiDB-lite"/>
    </source>
</evidence>
<evidence type="ECO:0000313" key="2">
    <source>
        <dbReference type="EMBL" id="KHN74103.1"/>
    </source>
</evidence>
<dbReference type="EMBL" id="UYWY01027533">
    <property type="protein sequence ID" value="VDM51124.1"/>
    <property type="molecule type" value="Genomic_DNA"/>
</dbReference>
<proteinExistence type="predicted"/>
<sequence>METEVVKTATTPTQRKILVEEEELIEAARKGLIHAKHSDHFSTLFEEYATNQIASLAEEKSYEEDCAGEPTKENNPQKIDWSNVLVDEIDFLVALKQGRISDDDCHVGLLRRDDEEDADMGGDIDEALVTLSSESDTDVDKSTDSLLEGSFGSVN</sequence>
<feature type="region of interest" description="Disordered" evidence="1">
    <location>
        <begin position="131"/>
        <end position="155"/>
    </location>
</feature>
<reference evidence="2 4" key="1">
    <citation type="submission" date="2014-11" db="EMBL/GenBank/DDBJ databases">
        <title>Genetic blueprint of the zoonotic pathogen Toxocara canis.</title>
        <authorList>
            <person name="Zhu X.-Q."/>
            <person name="Korhonen P.K."/>
            <person name="Cai H."/>
            <person name="Young N.D."/>
            <person name="Nejsum P."/>
            <person name="von Samson-Himmelstjerna G."/>
            <person name="Boag P.R."/>
            <person name="Tan P."/>
            <person name="Li Q."/>
            <person name="Min J."/>
            <person name="Yang Y."/>
            <person name="Wang X."/>
            <person name="Fang X."/>
            <person name="Hall R.S."/>
            <person name="Hofmann A."/>
            <person name="Sternberg P.W."/>
            <person name="Jex A.R."/>
            <person name="Gasser R.B."/>
        </authorList>
    </citation>
    <scope>NUCLEOTIDE SEQUENCE [LARGE SCALE GENOMIC DNA]</scope>
    <source>
        <strain evidence="2">PN_DK_2014</strain>
    </source>
</reference>
<dbReference type="OMA" id="CHITSIN"/>
<dbReference type="AlphaFoldDB" id="A0A0B2UXD1"/>
<accession>A0A0B2UXD1</accession>